<name>A0A366L819_9SPHI</name>
<dbReference type="EMBL" id="QNQU01000004">
    <property type="protein sequence ID" value="RBQ10017.1"/>
    <property type="molecule type" value="Genomic_DNA"/>
</dbReference>
<evidence type="ECO:0008006" key="4">
    <source>
        <dbReference type="Google" id="ProtNLM"/>
    </source>
</evidence>
<keyword evidence="3" id="KW-1185">Reference proteome</keyword>
<comment type="caution">
    <text evidence="2">The sequence shown here is derived from an EMBL/GenBank/DDBJ whole genome shotgun (WGS) entry which is preliminary data.</text>
</comment>
<sequence>MLFMNKIPFFLTFILLMLSATSYAQWAVSSNGDCLYDVFGNVISGSCQTNAKCKYKESGTTRRTCLGVPTPFGCWGFEYTEKLFLTECPLDDTANLFCLGCGVLGFFFLNRNNNKNHKFFQREY</sequence>
<reference evidence="2 3" key="1">
    <citation type="submission" date="2018-07" db="EMBL/GenBank/DDBJ databases">
        <title>A draft genome of a endophytic bacteria, a new species of Pedobacter.</title>
        <authorList>
            <person name="Zhang Z.D."/>
            <person name="Chen Z.J."/>
        </authorList>
    </citation>
    <scope>NUCLEOTIDE SEQUENCE [LARGE SCALE GENOMIC DNA]</scope>
    <source>
        <strain evidence="2 3">RS10</strain>
    </source>
</reference>
<organism evidence="2 3">
    <name type="scientific">Pedobacter miscanthi</name>
    <dbReference type="NCBI Taxonomy" id="2259170"/>
    <lineage>
        <taxon>Bacteria</taxon>
        <taxon>Pseudomonadati</taxon>
        <taxon>Bacteroidota</taxon>
        <taxon>Sphingobacteriia</taxon>
        <taxon>Sphingobacteriales</taxon>
        <taxon>Sphingobacteriaceae</taxon>
        <taxon>Pedobacter</taxon>
    </lineage>
</organism>
<accession>A0A366L819</accession>
<feature type="signal peptide" evidence="1">
    <location>
        <begin position="1"/>
        <end position="24"/>
    </location>
</feature>
<evidence type="ECO:0000313" key="2">
    <source>
        <dbReference type="EMBL" id="RBQ10017.1"/>
    </source>
</evidence>
<feature type="chain" id="PRO_5016967249" description="Secreted protein" evidence="1">
    <location>
        <begin position="25"/>
        <end position="124"/>
    </location>
</feature>
<keyword evidence="1" id="KW-0732">Signal</keyword>
<evidence type="ECO:0000313" key="3">
    <source>
        <dbReference type="Proteomes" id="UP000252081"/>
    </source>
</evidence>
<evidence type="ECO:0000256" key="1">
    <source>
        <dbReference type="SAM" id="SignalP"/>
    </source>
</evidence>
<protein>
    <recommendedName>
        <fullName evidence="4">Secreted protein</fullName>
    </recommendedName>
</protein>
<gene>
    <name evidence="2" type="ORF">DRW42_06155</name>
</gene>
<proteinExistence type="predicted"/>
<dbReference type="Proteomes" id="UP000252081">
    <property type="component" value="Unassembled WGS sequence"/>
</dbReference>
<dbReference type="AlphaFoldDB" id="A0A366L819"/>